<dbReference type="PROSITE" id="PS50404">
    <property type="entry name" value="GST_NTER"/>
    <property type="match status" value="3"/>
</dbReference>
<organism evidence="3 4">
    <name type="scientific">Molorchus minor</name>
    <dbReference type="NCBI Taxonomy" id="1323400"/>
    <lineage>
        <taxon>Eukaryota</taxon>
        <taxon>Metazoa</taxon>
        <taxon>Ecdysozoa</taxon>
        <taxon>Arthropoda</taxon>
        <taxon>Hexapoda</taxon>
        <taxon>Insecta</taxon>
        <taxon>Pterygota</taxon>
        <taxon>Neoptera</taxon>
        <taxon>Endopterygota</taxon>
        <taxon>Coleoptera</taxon>
        <taxon>Polyphaga</taxon>
        <taxon>Cucujiformia</taxon>
        <taxon>Chrysomeloidea</taxon>
        <taxon>Cerambycidae</taxon>
        <taxon>Lamiinae</taxon>
        <taxon>Monochamini</taxon>
        <taxon>Molorchus</taxon>
    </lineage>
</organism>
<reference evidence="3" key="1">
    <citation type="journal article" date="2023" name="Insect Mol. Biol.">
        <title>Genome sequencing provides insights into the evolution of gene families encoding plant cell wall-degrading enzymes in longhorned beetles.</title>
        <authorList>
            <person name="Shin N.R."/>
            <person name="Okamura Y."/>
            <person name="Kirsch R."/>
            <person name="Pauchet Y."/>
        </authorList>
    </citation>
    <scope>NUCLEOTIDE SEQUENCE</scope>
    <source>
        <strain evidence="3">MMC_N1</strain>
    </source>
</reference>
<dbReference type="Pfam" id="PF13409">
    <property type="entry name" value="GST_N_2"/>
    <property type="match status" value="1"/>
</dbReference>
<dbReference type="CDD" id="cd03045">
    <property type="entry name" value="GST_N_Delta_Epsilon"/>
    <property type="match status" value="3"/>
</dbReference>
<evidence type="ECO:0000313" key="4">
    <source>
        <dbReference type="Proteomes" id="UP001162164"/>
    </source>
</evidence>
<feature type="domain" description="GST C-terminal" evidence="2">
    <location>
        <begin position="88"/>
        <end position="241"/>
    </location>
</feature>
<dbReference type="SUPFAM" id="SSF47616">
    <property type="entry name" value="GST C-terminal domain-like"/>
    <property type="match status" value="2"/>
</dbReference>
<dbReference type="InterPro" id="IPR004045">
    <property type="entry name" value="Glutathione_S-Trfase_N"/>
</dbReference>
<dbReference type="InterPro" id="IPR036282">
    <property type="entry name" value="Glutathione-S-Trfase_C_sf"/>
</dbReference>
<evidence type="ECO:0000313" key="3">
    <source>
        <dbReference type="EMBL" id="KAJ8979581.1"/>
    </source>
</evidence>
<dbReference type="PROSITE" id="PS50405">
    <property type="entry name" value="GST_CTER"/>
    <property type="match status" value="1"/>
</dbReference>
<dbReference type="Pfam" id="PF02798">
    <property type="entry name" value="GST_N"/>
    <property type="match status" value="2"/>
</dbReference>
<name>A0ABQ9JMW3_9CUCU</name>
<dbReference type="InterPro" id="IPR010987">
    <property type="entry name" value="Glutathione-S-Trfase_C-like"/>
</dbReference>
<dbReference type="PANTHER" id="PTHR43969:SF3">
    <property type="entry name" value="GLUTATHIONE S TRANSFERASE E11, ISOFORM A-RELATED"/>
    <property type="match status" value="1"/>
</dbReference>
<dbReference type="SFLD" id="SFLDG01153">
    <property type="entry name" value="Main.4:_Theta-like"/>
    <property type="match status" value="1"/>
</dbReference>
<dbReference type="Pfam" id="PF00043">
    <property type="entry name" value="GST_C"/>
    <property type="match status" value="1"/>
</dbReference>
<sequence length="472" mass="53383">MTPKLYYADLSPAVRASLLTIKALGIEVDLKPVNMMAGEHLTPDYLKMNPFHTVPTLEDGDFVIWDSHAINAYLVGKYGKDDALYPKDLKKRAIVDQRMYFDCGIPISQSIRHRGVVVKRRRENDWKRQGRCAYPRLVTNNLFIVRQIIECLKKGMSYMSYTFLETLLERNTYVAGESLTLADLSIVATVSSANALVPIPSNRFPKITDWLSRMQALPYYGEANQTGLDKFVGMVKKQTSLIIMAPIIYGSSFSPPVRSVYLTAKALGIELELKEVNTFKGDHLTPEYLKLNPLHTIPTLQDGDFVIYDSHVINAYLVGKYGKDDSLYPKDLQRRAVVDQRMYFECGILFARLRTTVFPIIRQGAKAISKENAAQITEGKNGLSTYRGNTRSVVLTLNALGLEFEYILVDLLVGEQLKPEFLKLNPLHTIPTLQDDDFVIWDSHAINIYLAQKYGKDDSFLSYRRSKKGGGP</sequence>
<keyword evidence="4" id="KW-1185">Reference proteome</keyword>
<proteinExistence type="predicted"/>
<protein>
    <submittedName>
        <fullName evidence="3">Uncharacterized protein</fullName>
    </submittedName>
</protein>
<dbReference type="PANTHER" id="PTHR43969">
    <property type="entry name" value="GLUTATHIONE S TRANSFERASE D10, ISOFORM A-RELATED"/>
    <property type="match status" value="1"/>
</dbReference>
<dbReference type="Gene3D" id="3.40.30.10">
    <property type="entry name" value="Glutaredoxin"/>
    <property type="match status" value="3"/>
</dbReference>
<dbReference type="SFLD" id="SFLDG00358">
    <property type="entry name" value="Main_(cytGST)"/>
    <property type="match status" value="2"/>
</dbReference>
<evidence type="ECO:0000259" key="1">
    <source>
        <dbReference type="PROSITE" id="PS50404"/>
    </source>
</evidence>
<gene>
    <name evidence="3" type="ORF">NQ317_019156</name>
</gene>
<dbReference type="CDD" id="cd03177">
    <property type="entry name" value="GST_C_Delta_Epsilon"/>
    <property type="match status" value="1"/>
</dbReference>
<feature type="domain" description="GST N-terminal" evidence="1">
    <location>
        <begin position="1"/>
        <end position="82"/>
    </location>
</feature>
<dbReference type="Gene3D" id="1.20.1050.10">
    <property type="match status" value="2"/>
</dbReference>
<dbReference type="InterPro" id="IPR036249">
    <property type="entry name" value="Thioredoxin-like_sf"/>
</dbReference>
<dbReference type="Proteomes" id="UP001162164">
    <property type="component" value="Unassembled WGS sequence"/>
</dbReference>
<dbReference type="EMBL" id="JAPWTJ010000329">
    <property type="protein sequence ID" value="KAJ8979581.1"/>
    <property type="molecule type" value="Genomic_DNA"/>
</dbReference>
<evidence type="ECO:0000259" key="2">
    <source>
        <dbReference type="PROSITE" id="PS50405"/>
    </source>
</evidence>
<dbReference type="SFLD" id="SFLDS00019">
    <property type="entry name" value="Glutathione_Transferase_(cytos"/>
    <property type="match status" value="3"/>
</dbReference>
<feature type="domain" description="GST N-terminal" evidence="1">
    <location>
        <begin position="244"/>
        <end position="325"/>
    </location>
</feature>
<accession>A0ABQ9JMW3</accession>
<dbReference type="SUPFAM" id="SSF52833">
    <property type="entry name" value="Thioredoxin-like"/>
    <property type="match status" value="3"/>
</dbReference>
<dbReference type="InterPro" id="IPR040079">
    <property type="entry name" value="Glutathione_S-Trfase"/>
</dbReference>
<dbReference type="InterPro" id="IPR004046">
    <property type="entry name" value="GST_C"/>
</dbReference>
<feature type="domain" description="GST N-terminal" evidence="1">
    <location>
        <begin position="377"/>
        <end position="458"/>
    </location>
</feature>
<comment type="caution">
    <text evidence="3">The sequence shown here is derived from an EMBL/GenBank/DDBJ whole genome shotgun (WGS) entry which is preliminary data.</text>
</comment>